<dbReference type="Gene3D" id="3.10.450.50">
    <property type="match status" value="1"/>
</dbReference>
<gene>
    <name evidence="2" type="ORF">ACFFH7_25445</name>
</gene>
<feature type="domain" description="SnoaL-like" evidence="1">
    <location>
        <begin position="15"/>
        <end position="127"/>
    </location>
</feature>
<organism evidence="2 3">
    <name type="scientific">Kutzneria chonburiensis</name>
    <dbReference type="NCBI Taxonomy" id="1483604"/>
    <lineage>
        <taxon>Bacteria</taxon>
        <taxon>Bacillati</taxon>
        <taxon>Actinomycetota</taxon>
        <taxon>Actinomycetes</taxon>
        <taxon>Pseudonocardiales</taxon>
        <taxon>Pseudonocardiaceae</taxon>
        <taxon>Kutzneria</taxon>
    </lineage>
</organism>
<dbReference type="Proteomes" id="UP001589810">
    <property type="component" value="Unassembled WGS sequence"/>
</dbReference>
<dbReference type="SUPFAM" id="SSF54427">
    <property type="entry name" value="NTF2-like"/>
    <property type="match status" value="1"/>
</dbReference>
<evidence type="ECO:0000259" key="1">
    <source>
        <dbReference type="Pfam" id="PF12680"/>
    </source>
</evidence>
<dbReference type="InterPro" id="IPR032710">
    <property type="entry name" value="NTF2-like_dom_sf"/>
</dbReference>
<dbReference type="InterPro" id="IPR037401">
    <property type="entry name" value="SnoaL-like"/>
</dbReference>
<keyword evidence="3" id="KW-1185">Reference proteome</keyword>
<reference evidence="2 3" key="1">
    <citation type="submission" date="2024-09" db="EMBL/GenBank/DDBJ databases">
        <authorList>
            <person name="Sun Q."/>
            <person name="Mori K."/>
        </authorList>
    </citation>
    <scope>NUCLEOTIDE SEQUENCE [LARGE SCALE GENOMIC DNA]</scope>
    <source>
        <strain evidence="2 3">TBRC 1432</strain>
    </source>
</reference>
<accession>A0ABV6MXI8</accession>
<evidence type="ECO:0000313" key="3">
    <source>
        <dbReference type="Proteomes" id="UP001589810"/>
    </source>
</evidence>
<comment type="caution">
    <text evidence="2">The sequence shown here is derived from an EMBL/GenBank/DDBJ whole genome shotgun (WGS) entry which is preliminary data.</text>
</comment>
<dbReference type="EMBL" id="JBHLUD010000008">
    <property type="protein sequence ID" value="MFC0544874.1"/>
    <property type="molecule type" value="Genomic_DNA"/>
</dbReference>
<evidence type="ECO:0000313" key="2">
    <source>
        <dbReference type="EMBL" id="MFC0544874.1"/>
    </source>
</evidence>
<protein>
    <submittedName>
        <fullName evidence="2">Nuclear transport factor 2 family protein</fullName>
    </submittedName>
</protein>
<name>A0ABV6MXI8_9PSEU</name>
<sequence length="156" mass="17505">MTQTTFQLTPELVKAAQAAMRSRDRDEIAKYWDPGVRFLVPGNHPYAGWREGLDEFMSFHNKLVELSGGSIRMEMFSVLVNEDGYSIDMNRCHATRVGAAPDSTSPYDQMRFEGVDVLKWENGRVVEGYAAIFGEGMTNWNLFLSPVTGDGHHVAV</sequence>
<proteinExistence type="predicted"/>
<dbReference type="Pfam" id="PF12680">
    <property type="entry name" value="SnoaL_2"/>
    <property type="match status" value="1"/>
</dbReference>
<dbReference type="RefSeq" id="WP_273936392.1">
    <property type="nucleotide sequence ID" value="NZ_CP097263.1"/>
</dbReference>